<name>A0ABT6G8A3_9PROT</name>
<protein>
    <submittedName>
        <fullName evidence="4">TetR/AcrR family transcriptional regulator</fullName>
    </submittedName>
</protein>
<dbReference type="InterPro" id="IPR050109">
    <property type="entry name" value="HTH-type_TetR-like_transc_reg"/>
</dbReference>
<accession>A0ABT6G8A3</accession>
<feature type="DNA-binding region" description="H-T-H motif" evidence="2">
    <location>
        <begin position="44"/>
        <end position="63"/>
    </location>
</feature>
<organism evidence="4 5">
    <name type="scientific">Thalassospira aquimaris</name>
    <dbReference type="NCBI Taxonomy" id="3037796"/>
    <lineage>
        <taxon>Bacteria</taxon>
        <taxon>Pseudomonadati</taxon>
        <taxon>Pseudomonadota</taxon>
        <taxon>Alphaproteobacteria</taxon>
        <taxon>Rhodospirillales</taxon>
        <taxon>Thalassospiraceae</taxon>
        <taxon>Thalassospira</taxon>
    </lineage>
</organism>
<dbReference type="InterPro" id="IPR009057">
    <property type="entry name" value="Homeodomain-like_sf"/>
</dbReference>
<dbReference type="InterPro" id="IPR041669">
    <property type="entry name" value="TetR_C_15"/>
</dbReference>
<keyword evidence="5" id="KW-1185">Reference proteome</keyword>
<dbReference type="Pfam" id="PF00440">
    <property type="entry name" value="TetR_N"/>
    <property type="match status" value="1"/>
</dbReference>
<reference evidence="4 5" key="1">
    <citation type="submission" date="2023-03" db="EMBL/GenBank/DDBJ databases">
        <title>Strain FZY0004 represents a novel species in the genus Thalassospira isolated from seawater.</title>
        <authorList>
            <person name="Fu Z.-Y."/>
        </authorList>
    </citation>
    <scope>NUCLEOTIDE SEQUENCE [LARGE SCALE GENOMIC DNA]</scope>
    <source>
        <strain evidence="4 5">FZY0004</strain>
    </source>
</reference>
<dbReference type="Proteomes" id="UP001529180">
    <property type="component" value="Unassembled WGS sequence"/>
</dbReference>
<keyword evidence="1 2" id="KW-0238">DNA-binding</keyword>
<evidence type="ECO:0000313" key="5">
    <source>
        <dbReference type="Proteomes" id="UP001529180"/>
    </source>
</evidence>
<dbReference type="EMBL" id="JARSBO010000002">
    <property type="protein sequence ID" value="MDG4718233.1"/>
    <property type="molecule type" value="Genomic_DNA"/>
</dbReference>
<dbReference type="PANTHER" id="PTHR30055">
    <property type="entry name" value="HTH-TYPE TRANSCRIPTIONAL REGULATOR RUTR"/>
    <property type="match status" value="1"/>
</dbReference>
<dbReference type="PROSITE" id="PS50977">
    <property type="entry name" value="HTH_TETR_2"/>
    <property type="match status" value="1"/>
</dbReference>
<evidence type="ECO:0000256" key="2">
    <source>
        <dbReference type="PROSITE-ProRule" id="PRU00335"/>
    </source>
</evidence>
<evidence type="ECO:0000256" key="1">
    <source>
        <dbReference type="ARBA" id="ARBA00023125"/>
    </source>
</evidence>
<dbReference type="RefSeq" id="WP_181846355.1">
    <property type="nucleotide sequence ID" value="NZ_JARSBO010000002.1"/>
</dbReference>
<dbReference type="InterPro" id="IPR001647">
    <property type="entry name" value="HTH_TetR"/>
</dbReference>
<dbReference type="Gene3D" id="1.10.357.10">
    <property type="entry name" value="Tetracycline Repressor, domain 2"/>
    <property type="match status" value="1"/>
</dbReference>
<comment type="caution">
    <text evidence="4">The sequence shown here is derived from an EMBL/GenBank/DDBJ whole genome shotgun (WGS) entry which is preliminary data.</text>
</comment>
<dbReference type="SUPFAM" id="SSF46689">
    <property type="entry name" value="Homeodomain-like"/>
    <property type="match status" value="1"/>
</dbReference>
<dbReference type="PANTHER" id="PTHR30055:SF201">
    <property type="entry name" value="TRANSCRIPTIONAL REGULATORY PROTEIN"/>
    <property type="match status" value="1"/>
</dbReference>
<gene>
    <name evidence="4" type="ORF">P7680_04440</name>
</gene>
<proteinExistence type="predicted"/>
<evidence type="ECO:0000259" key="3">
    <source>
        <dbReference type="PROSITE" id="PS50977"/>
    </source>
</evidence>
<evidence type="ECO:0000313" key="4">
    <source>
        <dbReference type="EMBL" id="MDG4718233.1"/>
    </source>
</evidence>
<feature type="domain" description="HTH tetR-type" evidence="3">
    <location>
        <begin position="21"/>
        <end position="81"/>
    </location>
</feature>
<dbReference type="Pfam" id="PF17918">
    <property type="entry name" value="TetR_C_15"/>
    <property type="match status" value="1"/>
</dbReference>
<sequence length="215" mass="22925">MKASATDGLKPRKQPIQSRSGVTVEAIHEATIQVLLAEDLGRFTTTRVADRAGVSVGTLYQYFPNKEALLYAILLNHFEAMATEFERIASNAENAPLSDLAASIADAYVSVKMRNPEATKAMYRIAGAINQVRLSSDVFARMGRAVGEILGKANDASFADPKTATFTVLAALAGLARGSFGELGEDHGVLDNLRIESRRLAIAYLHAAASAGKNA</sequence>